<dbReference type="PROSITE" id="PS51832">
    <property type="entry name" value="HD_GYP"/>
    <property type="match status" value="1"/>
</dbReference>
<dbReference type="PANTHER" id="PTHR43155:SF2">
    <property type="entry name" value="CYCLIC DI-GMP PHOSPHODIESTERASE PA4108"/>
    <property type="match status" value="1"/>
</dbReference>
<dbReference type="Gene3D" id="1.10.3210.10">
    <property type="entry name" value="Hypothetical protein af1432"/>
    <property type="match status" value="1"/>
</dbReference>
<dbReference type="PANTHER" id="PTHR43155">
    <property type="entry name" value="CYCLIC DI-GMP PHOSPHODIESTERASE PA4108-RELATED"/>
    <property type="match status" value="1"/>
</dbReference>
<accession>A0ABU0A2B3</accession>
<dbReference type="Proteomes" id="UP001230005">
    <property type="component" value="Unassembled WGS sequence"/>
</dbReference>
<dbReference type="InterPro" id="IPR006675">
    <property type="entry name" value="HDIG_dom"/>
</dbReference>
<evidence type="ECO:0000313" key="2">
    <source>
        <dbReference type="EMBL" id="MDQ0257624.1"/>
    </source>
</evidence>
<proteinExistence type="predicted"/>
<dbReference type="Pfam" id="PF13487">
    <property type="entry name" value="HD_5"/>
    <property type="match status" value="1"/>
</dbReference>
<name>A0ABU0A2B3_9BACI</name>
<dbReference type="InterPro" id="IPR037522">
    <property type="entry name" value="HD_GYP_dom"/>
</dbReference>
<dbReference type="NCBIfam" id="TIGR00277">
    <property type="entry name" value="HDIG"/>
    <property type="match status" value="1"/>
</dbReference>
<evidence type="ECO:0000313" key="3">
    <source>
        <dbReference type="Proteomes" id="UP001230005"/>
    </source>
</evidence>
<comment type="caution">
    <text evidence="2">The sequence shown here is derived from an EMBL/GenBank/DDBJ whole genome shotgun (WGS) entry which is preliminary data.</text>
</comment>
<keyword evidence="3" id="KW-1185">Reference proteome</keyword>
<organism evidence="2 3">
    <name type="scientific">Evansella vedderi</name>
    <dbReference type="NCBI Taxonomy" id="38282"/>
    <lineage>
        <taxon>Bacteria</taxon>
        <taxon>Bacillati</taxon>
        <taxon>Bacillota</taxon>
        <taxon>Bacilli</taxon>
        <taxon>Bacillales</taxon>
        <taxon>Bacillaceae</taxon>
        <taxon>Evansella</taxon>
    </lineage>
</organism>
<dbReference type="SUPFAM" id="SSF109604">
    <property type="entry name" value="HD-domain/PDEase-like"/>
    <property type="match status" value="1"/>
</dbReference>
<dbReference type="RefSeq" id="WP_307331643.1">
    <property type="nucleotide sequence ID" value="NZ_JAUSUG010000031.1"/>
</dbReference>
<evidence type="ECO:0000259" key="1">
    <source>
        <dbReference type="PROSITE" id="PS51832"/>
    </source>
</evidence>
<feature type="domain" description="HD-GYP" evidence="1">
    <location>
        <begin position="113"/>
        <end position="309"/>
    </location>
</feature>
<protein>
    <submittedName>
        <fullName evidence="2">Nucleotidyltransferase with HDIG domain</fullName>
    </submittedName>
</protein>
<dbReference type="SMART" id="SM00471">
    <property type="entry name" value="HDc"/>
    <property type="match status" value="1"/>
</dbReference>
<gene>
    <name evidence="2" type="ORF">J2S74_005086</name>
</gene>
<dbReference type="EMBL" id="JAUSUG010000031">
    <property type="protein sequence ID" value="MDQ0257624.1"/>
    <property type="molecule type" value="Genomic_DNA"/>
</dbReference>
<reference evidence="2 3" key="1">
    <citation type="submission" date="2023-07" db="EMBL/GenBank/DDBJ databases">
        <title>Genomic Encyclopedia of Type Strains, Phase IV (KMG-IV): sequencing the most valuable type-strain genomes for metagenomic binning, comparative biology and taxonomic classification.</title>
        <authorList>
            <person name="Goeker M."/>
        </authorList>
    </citation>
    <scope>NUCLEOTIDE SEQUENCE [LARGE SCALE GENOMIC DNA]</scope>
    <source>
        <strain evidence="2 3">DSM 9768</strain>
    </source>
</reference>
<dbReference type="CDD" id="cd00077">
    <property type="entry name" value="HDc"/>
    <property type="match status" value="1"/>
</dbReference>
<sequence>MRIKSIYSLQEQDQLAKAIYNENGQPLLNHGVYLTTNMISRLKEKGVSFVYVEDDQTNDIFVDDVIKDSTRRKSLQMIKENFQTISKQMELGKSIDMDKLSPSFSSIVKSILSDISSHKEAVSMLSDVYCYDSYIFHHSLNVTVYSLALGKKMGLTNRQLEELGLGAILHDIGKIAVPIEILNKQEALTDEEFQLIKEHSTIGFDILRKSHTISLLTAHCAYQHHERLDGSGYPRGLMGKDIHLYGKLIGIADVFDAVTANRVYRKARLPHEALEILFAGANTLFDKDMVEMFAKTVAIYPVGLEVKLSDGRMGIVSRQNGVLTSRPVIRILKENKHPVEAYEVDLMKQLDVTITSCETALSQEAQVS</sequence>
<dbReference type="InterPro" id="IPR003607">
    <property type="entry name" value="HD/PDEase_dom"/>
</dbReference>